<dbReference type="AlphaFoldDB" id="A0AAQ3KIW2"/>
<reference evidence="5 6" key="1">
    <citation type="submission" date="2023-10" db="EMBL/GenBank/DDBJ databases">
        <title>Chromosome-scale genome assembly provides insights into flower coloration mechanisms of Canna indica.</title>
        <authorList>
            <person name="Li C."/>
        </authorList>
    </citation>
    <scope>NUCLEOTIDE SEQUENCE [LARGE SCALE GENOMIC DNA]</scope>
    <source>
        <tissue evidence="5">Flower</tissue>
    </source>
</reference>
<organism evidence="5 6">
    <name type="scientific">Canna indica</name>
    <name type="common">Indian-shot</name>
    <dbReference type="NCBI Taxonomy" id="4628"/>
    <lineage>
        <taxon>Eukaryota</taxon>
        <taxon>Viridiplantae</taxon>
        <taxon>Streptophyta</taxon>
        <taxon>Embryophyta</taxon>
        <taxon>Tracheophyta</taxon>
        <taxon>Spermatophyta</taxon>
        <taxon>Magnoliopsida</taxon>
        <taxon>Liliopsida</taxon>
        <taxon>Zingiberales</taxon>
        <taxon>Cannaceae</taxon>
        <taxon>Canna</taxon>
    </lineage>
</organism>
<feature type="compositionally biased region" description="Low complexity" evidence="4">
    <location>
        <begin position="10"/>
        <end position="19"/>
    </location>
</feature>
<dbReference type="PANTHER" id="PTHR43295">
    <property type="entry name" value="ARGININE DECARBOXYLASE"/>
    <property type="match status" value="1"/>
</dbReference>
<dbReference type="EC" id="4.1.1.19" evidence="3"/>
<dbReference type="Proteomes" id="UP001327560">
    <property type="component" value="Chromosome 5"/>
</dbReference>
<keyword evidence="6" id="KW-1185">Reference proteome</keyword>
<dbReference type="GO" id="GO:0008295">
    <property type="term" value="P:spermidine biosynthetic process"/>
    <property type="evidence" value="ECO:0007669"/>
    <property type="project" value="UniProtKB-KW"/>
</dbReference>
<dbReference type="InterPro" id="IPR002985">
    <property type="entry name" value="Arg_decrbxlase"/>
</dbReference>
<dbReference type="GO" id="GO:0006527">
    <property type="term" value="P:L-arginine catabolic process"/>
    <property type="evidence" value="ECO:0007669"/>
    <property type="project" value="InterPro"/>
</dbReference>
<comment type="catalytic activity">
    <reaction evidence="3">
        <text>L-arginine + H(+) = agmatine + CO2</text>
        <dbReference type="Rhea" id="RHEA:17641"/>
        <dbReference type="ChEBI" id="CHEBI:15378"/>
        <dbReference type="ChEBI" id="CHEBI:16526"/>
        <dbReference type="ChEBI" id="CHEBI:32682"/>
        <dbReference type="ChEBI" id="CHEBI:58145"/>
        <dbReference type="EC" id="4.1.1.19"/>
    </reaction>
</comment>
<evidence type="ECO:0000313" key="6">
    <source>
        <dbReference type="Proteomes" id="UP001327560"/>
    </source>
</evidence>
<dbReference type="EMBL" id="CP136894">
    <property type="protein sequence ID" value="WOL07808.1"/>
    <property type="molecule type" value="Genomic_DNA"/>
</dbReference>
<comment type="pathway">
    <text evidence="3">Amine and polyamine biosynthesis; agmatine biosynthesis; agmatine from L-arginine: step 1/1.</text>
</comment>
<dbReference type="PANTHER" id="PTHR43295:SF1">
    <property type="entry name" value="ARGININE DECARBOXYLASE 1, CHLOROPLASTIC-RELATED"/>
    <property type="match status" value="1"/>
</dbReference>
<comment type="cofactor">
    <cofactor evidence="1 3">
        <name>pyridoxal 5'-phosphate</name>
        <dbReference type="ChEBI" id="CHEBI:597326"/>
    </cofactor>
</comment>
<evidence type="ECO:0000313" key="5">
    <source>
        <dbReference type="EMBL" id="WOL07808.1"/>
    </source>
</evidence>
<gene>
    <name evidence="5" type="ORF">Cni_G16557</name>
</gene>
<comment type="cofactor">
    <cofactor evidence="3">
        <name>Mg(2+)</name>
        <dbReference type="ChEBI" id="CHEBI:18420"/>
    </cofactor>
</comment>
<name>A0AAQ3KIW2_9LILI</name>
<keyword evidence="3" id="KW-0456">Lyase</keyword>
<keyword evidence="3" id="KW-0210">Decarboxylase</keyword>
<evidence type="ECO:0000256" key="2">
    <source>
        <dbReference type="ARBA" id="ARBA00022898"/>
    </source>
</evidence>
<evidence type="ECO:0000256" key="3">
    <source>
        <dbReference type="RuleBase" id="RU003740"/>
    </source>
</evidence>
<dbReference type="GO" id="GO:0008792">
    <property type="term" value="F:arginine decarboxylase activity"/>
    <property type="evidence" value="ECO:0007669"/>
    <property type="project" value="UniProtKB-EC"/>
</dbReference>
<protein>
    <recommendedName>
        <fullName evidence="3">Arginine decarboxylase</fullName>
        <ecNumber evidence="3">4.1.1.19</ecNumber>
    </recommendedName>
</protein>
<keyword evidence="2 3" id="KW-0663">Pyridoxal phosphate</keyword>
<comment type="similarity">
    <text evidence="3">Belongs to the Orn/Lys/Arg decarboxylase class-II family. SpeA subfamily.</text>
</comment>
<evidence type="ECO:0000256" key="4">
    <source>
        <dbReference type="SAM" id="MobiDB-lite"/>
    </source>
</evidence>
<proteinExistence type="inferred from homology"/>
<sequence length="310" mass="33699">MYHVNKVGPSHPSTSSFSASRRRRKTWRTHGQSGRALVSHHFFLIFEAISSSAAKPEPLPSNLAYFLDELADDVRSDYNNLMAAAFRGEYETCALYADQLKGRCIEQFKDGLLGLEHLAAVDDLCDLVAKGLGVSDTVKIDVPCQPFSLHIDARFLGDRAAVPYPARSEGCFVRSHMRQRWKGGPVHRCDGHLREFFAASSAFSATDSSLTSSGSLTPSASTSVCSREEPDLHITFGAMWIGTTTGAASSTRSTAVKTQETSGLCFPVRSKAIRYSVITTAIALMTPKYLVFVASSSAKSSAGDNSRRKN</sequence>
<keyword evidence="3" id="KW-0745">Spermidine biosynthesis</keyword>
<accession>A0AAQ3KIW2</accession>
<evidence type="ECO:0000256" key="1">
    <source>
        <dbReference type="ARBA" id="ARBA00001933"/>
    </source>
</evidence>
<keyword evidence="3" id="KW-0460">Magnesium</keyword>
<feature type="region of interest" description="Disordered" evidence="4">
    <location>
        <begin position="1"/>
        <end position="24"/>
    </location>
</feature>